<dbReference type="PROSITE" id="PS51318">
    <property type="entry name" value="TAT"/>
    <property type="match status" value="1"/>
</dbReference>
<feature type="signal peptide" evidence="10">
    <location>
        <begin position="1"/>
        <end position="20"/>
    </location>
</feature>
<keyword evidence="5 10" id="KW-0732">Signal</keyword>
<dbReference type="RefSeq" id="WP_159792868.1">
    <property type="nucleotide sequence ID" value="NZ_WTYM01000031.1"/>
</dbReference>
<dbReference type="Proteomes" id="UP000433652">
    <property type="component" value="Unassembled WGS sequence"/>
</dbReference>
<evidence type="ECO:0000256" key="10">
    <source>
        <dbReference type="SAM" id="SignalP"/>
    </source>
</evidence>
<sequence length="703" mass="75024">MSLSHRGRRVPLLLAASALAALGTAGLAQNLASFSAQAEAGKLAYAKNCAACHGAEMQGQIATGLKGDEFLGKWGAGSATLDDLSVYIRENMPPGQGGILPDETYTNIIAYIMEQNGAKHDGPLSAGENLSEVTLPAPTVDSAVGGLSTRVHPLPPGPPIPNPLASYTPVTEALLSDPPADEWPAWRRSHLGHGYSPLGQIDTSNVGKLTVAWAQALPAGNNMNEPLVHNGVLYVFGYGDQVFAFDAASGRMLWRYQRKLAEGTPLTSHKTIALYGDNLYTATSDNKMIALNAQTGKLVWETSLTDRDGMRNPGGPLAADGVIMQGMASQAPGGGIITAFDAATGKRLWTFETVAKDGQPGGDTWNGEPSNERKGGSVWTSGSYDPVNKLALWGVGNTYDTAPLRDLKPGMNNDALYTESTLAFDPHTGKLVWYYQHNRNDQYDLDWVFDRVIGTLEVGGKTERVVLTGGKSGLFDALDAKTGKYLKTFDMGIQDYIDRIDPVTGDKHVKPELTPGRDKGPVFMCPHGGGGRNWSPTSWNPETKTFFVNARDVCTDLTPTSGAGLLSTGVRAVYAPPPNGDGNYGVLQAIDPQSGKVLWETRRRQTPDMGILTTAGGLLFTGWMDRQFVAYDQKTGKQLWSTGVTGVPNASAITYSIDGKQYVAMVTGVGNPLSFGIPDVIPETQLPPVTSSAVYVFALPDDE</sequence>
<evidence type="ECO:0000256" key="3">
    <source>
        <dbReference type="ARBA" id="ARBA00022617"/>
    </source>
</evidence>
<organism evidence="12 13">
    <name type="scientific">Croceibacterium salegens</name>
    <dbReference type="NCBI Taxonomy" id="1737568"/>
    <lineage>
        <taxon>Bacteria</taxon>
        <taxon>Pseudomonadati</taxon>
        <taxon>Pseudomonadota</taxon>
        <taxon>Alphaproteobacteria</taxon>
        <taxon>Sphingomonadales</taxon>
        <taxon>Erythrobacteraceae</taxon>
        <taxon>Croceibacterium</taxon>
    </lineage>
</organism>
<evidence type="ECO:0000256" key="5">
    <source>
        <dbReference type="ARBA" id="ARBA00022729"/>
    </source>
</evidence>
<evidence type="ECO:0000256" key="1">
    <source>
        <dbReference type="ARBA" id="ARBA00001931"/>
    </source>
</evidence>
<dbReference type="GO" id="GO:0009055">
    <property type="term" value="F:electron transfer activity"/>
    <property type="evidence" value="ECO:0007669"/>
    <property type="project" value="InterPro"/>
</dbReference>
<keyword evidence="4 8" id="KW-0479">Metal-binding</keyword>
<dbReference type="InterPro" id="IPR011047">
    <property type="entry name" value="Quinoprotein_ADH-like_sf"/>
</dbReference>
<name>A0A6I4SVX0_9SPHN</name>
<dbReference type="InterPro" id="IPR018391">
    <property type="entry name" value="PQQ_b-propeller_rpt"/>
</dbReference>
<comment type="caution">
    <text evidence="12">The sequence shown here is derived from an EMBL/GenBank/DDBJ whole genome shotgun (WGS) entry which is preliminary data.</text>
</comment>
<keyword evidence="3 8" id="KW-0349">Heme</keyword>
<dbReference type="Gene3D" id="1.10.760.10">
    <property type="entry name" value="Cytochrome c-like domain"/>
    <property type="match status" value="1"/>
</dbReference>
<dbReference type="Pfam" id="PF01011">
    <property type="entry name" value="PQQ"/>
    <property type="match status" value="2"/>
</dbReference>
<evidence type="ECO:0000313" key="12">
    <source>
        <dbReference type="EMBL" id="MXO58916.1"/>
    </source>
</evidence>
<dbReference type="GO" id="GO:0046872">
    <property type="term" value="F:metal ion binding"/>
    <property type="evidence" value="ECO:0007669"/>
    <property type="project" value="UniProtKB-KW"/>
</dbReference>
<evidence type="ECO:0000256" key="2">
    <source>
        <dbReference type="ARBA" id="ARBA00008156"/>
    </source>
</evidence>
<dbReference type="SUPFAM" id="SSF46626">
    <property type="entry name" value="Cytochrome c"/>
    <property type="match status" value="1"/>
</dbReference>
<dbReference type="InterPro" id="IPR009056">
    <property type="entry name" value="Cyt_c-like_dom"/>
</dbReference>
<dbReference type="PANTHER" id="PTHR32303:SF20">
    <property type="entry name" value="QUINOPROTEIN ETHANOL DEHYDROGENASE"/>
    <property type="match status" value="1"/>
</dbReference>
<evidence type="ECO:0000256" key="8">
    <source>
        <dbReference type="PROSITE-ProRule" id="PRU00433"/>
    </source>
</evidence>
<evidence type="ECO:0000259" key="11">
    <source>
        <dbReference type="PROSITE" id="PS51007"/>
    </source>
</evidence>
<feature type="chain" id="PRO_5026102018" evidence="10">
    <location>
        <begin position="21"/>
        <end position="703"/>
    </location>
</feature>
<reference evidence="12 13" key="1">
    <citation type="submission" date="2019-12" db="EMBL/GenBank/DDBJ databases">
        <title>Genomic-based taxomic classification of the family Erythrobacteraceae.</title>
        <authorList>
            <person name="Xu L."/>
        </authorList>
    </citation>
    <scope>NUCLEOTIDE SEQUENCE [LARGE SCALE GENOMIC DNA]</scope>
    <source>
        <strain evidence="12 13">MCCC 1K01500</strain>
    </source>
</reference>
<accession>A0A6I4SVX0</accession>
<dbReference type="InterPro" id="IPR006311">
    <property type="entry name" value="TAT_signal"/>
</dbReference>
<dbReference type="InterPro" id="IPR002372">
    <property type="entry name" value="PQQ_rpt_dom"/>
</dbReference>
<dbReference type="GO" id="GO:0016491">
    <property type="term" value="F:oxidoreductase activity"/>
    <property type="evidence" value="ECO:0007669"/>
    <property type="project" value="UniProtKB-KW"/>
</dbReference>
<dbReference type="AlphaFoldDB" id="A0A6I4SVX0"/>
<dbReference type="EMBL" id="WTYM01000031">
    <property type="protein sequence ID" value="MXO58916.1"/>
    <property type="molecule type" value="Genomic_DNA"/>
</dbReference>
<dbReference type="InterPro" id="IPR036909">
    <property type="entry name" value="Cyt_c-like_dom_sf"/>
</dbReference>
<feature type="region of interest" description="Disordered" evidence="9">
    <location>
        <begin position="358"/>
        <end position="380"/>
    </location>
</feature>
<comment type="cofactor">
    <cofactor evidence="1">
        <name>pyrroloquinoline quinone</name>
        <dbReference type="ChEBI" id="CHEBI:58442"/>
    </cofactor>
</comment>
<dbReference type="SUPFAM" id="SSF50998">
    <property type="entry name" value="Quinoprotein alcohol dehydrogenase-like"/>
    <property type="match status" value="1"/>
</dbReference>
<protein>
    <submittedName>
        <fullName evidence="12">PQQ-binding-like beta-propeller repeat protein</fullName>
    </submittedName>
</protein>
<keyword evidence="7 8" id="KW-0408">Iron</keyword>
<keyword evidence="6" id="KW-0560">Oxidoreductase</keyword>
<evidence type="ECO:0000313" key="13">
    <source>
        <dbReference type="Proteomes" id="UP000433652"/>
    </source>
</evidence>
<dbReference type="PANTHER" id="PTHR32303">
    <property type="entry name" value="QUINOPROTEIN ALCOHOL DEHYDROGENASE (CYTOCHROME C)"/>
    <property type="match status" value="1"/>
</dbReference>
<evidence type="ECO:0000256" key="9">
    <source>
        <dbReference type="SAM" id="MobiDB-lite"/>
    </source>
</evidence>
<keyword evidence="13" id="KW-1185">Reference proteome</keyword>
<feature type="domain" description="Cytochrome c" evidence="11">
    <location>
        <begin position="36"/>
        <end position="116"/>
    </location>
</feature>
<dbReference type="Pfam" id="PF13442">
    <property type="entry name" value="Cytochrome_CBB3"/>
    <property type="match status" value="1"/>
</dbReference>
<dbReference type="Gene3D" id="2.140.10.10">
    <property type="entry name" value="Quinoprotein alcohol dehydrogenase-like superfamily"/>
    <property type="match status" value="1"/>
</dbReference>
<dbReference type="SMART" id="SM00564">
    <property type="entry name" value="PQQ"/>
    <property type="match status" value="6"/>
</dbReference>
<gene>
    <name evidence="12" type="ORF">GRI89_05110</name>
</gene>
<comment type="similarity">
    <text evidence="2">Belongs to the bacterial PQQ dehydrogenase family.</text>
</comment>
<evidence type="ECO:0000256" key="4">
    <source>
        <dbReference type="ARBA" id="ARBA00022723"/>
    </source>
</evidence>
<evidence type="ECO:0000256" key="6">
    <source>
        <dbReference type="ARBA" id="ARBA00023002"/>
    </source>
</evidence>
<proteinExistence type="inferred from homology"/>
<dbReference type="PROSITE" id="PS51007">
    <property type="entry name" value="CYTC"/>
    <property type="match status" value="1"/>
</dbReference>
<evidence type="ECO:0000256" key="7">
    <source>
        <dbReference type="ARBA" id="ARBA00023004"/>
    </source>
</evidence>
<dbReference type="OrthoDB" id="9794322at2"/>
<dbReference type="GO" id="GO:0020037">
    <property type="term" value="F:heme binding"/>
    <property type="evidence" value="ECO:0007669"/>
    <property type="project" value="InterPro"/>
</dbReference>